<dbReference type="GO" id="GO:0009986">
    <property type="term" value="C:cell surface"/>
    <property type="evidence" value="ECO:0007669"/>
    <property type="project" value="UniProtKB-SubCell"/>
</dbReference>
<feature type="chain" id="PRO_5044294530" evidence="9">
    <location>
        <begin position="25"/>
        <end position="395"/>
    </location>
</feature>
<dbReference type="GO" id="GO:0009279">
    <property type="term" value="C:cell outer membrane"/>
    <property type="evidence" value="ECO:0007669"/>
    <property type="project" value="UniProtKB-SubCell"/>
</dbReference>
<protein>
    <submittedName>
        <fullName evidence="11">Trimeric autotransporter adhesin Hada</fullName>
    </submittedName>
</protein>
<keyword evidence="8" id="KW-0175">Coiled coil</keyword>
<feature type="domain" description="Trimeric autotransporter adhesin YadA-like C-terminal membrane anchor" evidence="10">
    <location>
        <begin position="337"/>
        <end position="395"/>
    </location>
</feature>
<evidence type="ECO:0000256" key="1">
    <source>
        <dbReference type="ARBA" id="ARBA00004241"/>
    </source>
</evidence>
<evidence type="ECO:0000256" key="6">
    <source>
        <dbReference type="ARBA" id="ARBA00023136"/>
    </source>
</evidence>
<dbReference type="Proteomes" id="UP000254496">
    <property type="component" value="Unassembled WGS sequence"/>
</dbReference>
<dbReference type="AlphaFoldDB" id="A0AB38H9U9"/>
<sequence>MKTNFKLLALTAAVGVALSGVAVAESVEKTAVSSIDTNIFEKAGKELQALADKSKQAEEDIAELQNAMDEVENAAVENEVAIDDLQKYVDLSISSLNKDNNDRYEKIYEELHNLSDNVKRLDPNKVSDMVGAADSRLSYAEDSILELQEDVETLRDDFGEFIAENADDIEKNLEHIAKNEADISEVNEVVEKNTADIAKNKADIEKNLEHIAKNEADISEVNEVVEKNTADIEKNLEHIAKNEADISEVNEVVEKNTADIAKNKADIEKNLGYIAKNEADISEVNEVVEKNTADIAKNKAAISQNTVDIAHNSARIDKLNKDLKRGLATQAALSGLFQPYSVGKFNVTAAVGGYKSEVALAVGTGYRFNEKLATKAGVAFNKGGVSYNVGVNYEF</sequence>
<evidence type="ECO:0000256" key="5">
    <source>
        <dbReference type="ARBA" id="ARBA00022729"/>
    </source>
</evidence>
<keyword evidence="5 9" id="KW-0732">Signal</keyword>
<keyword evidence="3" id="KW-1134">Transmembrane beta strand</keyword>
<evidence type="ECO:0000256" key="4">
    <source>
        <dbReference type="ARBA" id="ARBA00022692"/>
    </source>
</evidence>
<evidence type="ECO:0000256" key="8">
    <source>
        <dbReference type="SAM" id="Coils"/>
    </source>
</evidence>
<evidence type="ECO:0000313" key="11">
    <source>
        <dbReference type="EMBL" id="STO69048.1"/>
    </source>
</evidence>
<dbReference type="SUPFAM" id="SSF54523">
    <property type="entry name" value="Pili subunits"/>
    <property type="match status" value="1"/>
</dbReference>
<dbReference type="Pfam" id="PF03895">
    <property type="entry name" value="YadA_anchor"/>
    <property type="match status" value="1"/>
</dbReference>
<dbReference type="Gene3D" id="1.20.5.340">
    <property type="match status" value="1"/>
</dbReference>
<dbReference type="InterPro" id="IPR045584">
    <property type="entry name" value="Pilin-like"/>
</dbReference>
<feature type="coiled-coil region" evidence="8">
    <location>
        <begin position="40"/>
        <end position="84"/>
    </location>
</feature>
<keyword evidence="4" id="KW-0812">Transmembrane</keyword>
<comment type="caution">
    <text evidence="11">The sequence shown here is derived from an EMBL/GenBank/DDBJ whole genome shotgun (WGS) entry which is preliminary data.</text>
</comment>
<dbReference type="RefSeq" id="WP_115073188.1">
    <property type="nucleotide sequence ID" value="NZ_UGHE01000002.1"/>
</dbReference>
<dbReference type="Gene3D" id="3.30.1300.30">
    <property type="entry name" value="GSPII I/J protein-like"/>
    <property type="match status" value="1"/>
</dbReference>
<gene>
    <name evidence="11" type="primary">hadA_1</name>
    <name evidence="11" type="ORF">NCTC8540_01572</name>
</gene>
<feature type="signal peptide" evidence="9">
    <location>
        <begin position="1"/>
        <end position="24"/>
    </location>
</feature>
<comment type="subcellular location">
    <subcellularLocation>
        <location evidence="2">Cell outer membrane</location>
    </subcellularLocation>
    <subcellularLocation>
        <location evidence="1">Cell surface</location>
    </subcellularLocation>
</comment>
<evidence type="ECO:0000256" key="2">
    <source>
        <dbReference type="ARBA" id="ARBA00004442"/>
    </source>
</evidence>
<keyword evidence="7" id="KW-0998">Cell outer membrane</keyword>
<name>A0AB38H9U9_9PAST</name>
<dbReference type="PANTHER" id="PTHR36975">
    <property type="match status" value="1"/>
</dbReference>
<dbReference type="EMBL" id="UGHJ01000001">
    <property type="protein sequence ID" value="STO69048.1"/>
    <property type="molecule type" value="Genomic_DNA"/>
</dbReference>
<reference evidence="11 12" key="1">
    <citation type="submission" date="2018-06" db="EMBL/GenBank/DDBJ databases">
        <authorList>
            <consortium name="Pathogen Informatics"/>
            <person name="Doyle S."/>
        </authorList>
    </citation>
    <scope>NUCLEOTIDE SEQUENCE [LARGE SCALE GENOMIC DNA]</scope>
    <source>
        <strain evidence="11 12">NCTC8540</strain>
    </source>
</reference>
<evidence type="ECO:0000256" key="7">
    <source>
        <dbReference type="ARBA" id="ARBA00023237"/>
    </source>
</evidence>
<dbReference type="Gene3D" id="1.20.5.170">
    <property type="match status" value="1"/>
</dbReference>
<dbReference type="PANTHER" id="PTHR36975:SF5">
    <property type="entry name" value="TRANSLOCATED ACTIN-RECRUITING PHOSPHOPROTEIN"/>
    <property type="match status" value="1"/>
</dbReference>
<dbReference type="InterPro" id="IPR053108">
    <property type="entry name" value="Chlamydial_TARP"/>
</dbReference>
<keyword evidence="6" id="KW-0472">Membrane</keyword>
<accession>A0AB38H9U9</accession>
<evidence type="ECO:0000259" key="10">
    <source>
        <dbReference type="Pfam" id="PF03895"/>
    </source>
</evidence>
<proteinExistence type="predicted"/>
<evidence type="ECO:0000313" key="12">
    <source>
        <dbReference type="Proteomes" id="UP000254496"/>
    </source>
</evidence>
<evidence type="ECO:0000256" key="9">
    <source>
        <dbReference type="SAM" id="SignalP"/>
    </source>
</evidence>
<dbReference type="InterPro" id="IPR005594">
    <property type="entry name" value="YadA_C"/>
</dbReference>
<evidence type="ECO:0000256" key="3">
    <source>
        <dbReference type="ARBA" id="ARBA00022452"/>
    </source>
</evidence>
<organism evidence="11 12">
    <name type="scientific">Canicola haemoglobinophilus</name>
    <dbReference type="NCBI Taxonomy" id="733"/>
    <lineage>
        <taxon>Bacteria</taxon>
        <taxon>Pseudomonadati</taxon>
        <taxon>Pseudomonadota</taxon>
        <taxon>Gammaproteobacteria</taxon>
        <taxon>Pasteurellales</taxon>
        <taxon>Pasteurellaceae</taxon>
        <taxon>Canicola</taxon>
    </lineage>
</organism>